<evidence type="ECO:0000256" key="1">
    <source>
        <dbReference type="ARBA" id="ARBA00004571"/>
    </source>
</evidence>
<evidence type="ECO:0000256" key="8">
    <source>
        <dbReference type="ARBA" id="ARBA00023077"/>
    </source>
</evidence>
<dbReference type="Proteomes" id="UP000198606">
    <property type="component" value="Unassembled WGS sequence"/>
</dbReference>
<evidence type="ECO:0000256" key="10">
    <source>
        <dbReference type="ARBA" id="ARBA00023170"/>
    </source>
</evidence>
<evidence type="ECO:0000256" key="5">
    <source>
        <dbReference type="ARBA" id="ARBA00022692"/>
    </source>
</evidence>
<evidence type="ECO:0000256" key="9">
    <source>
        <dbReference type="ARBA" id="ARBA00023136"/>
    </source>
</evidence>
<dbReference type="Gene3D" id="2.40.170.20">
    <property type="entry name" value="TonB-dependent receptor, beta-barrel domain"/>
    <property type="match status" value="1"/>
</dbReference>
<dbReference type="PANTHER" id="PTHR32552:SF85">
    <property type="entry name" value="BLL7968 PROTEIN"/>
    <property type="match status" value="1"/>
</dbReference>
<dbReference type="InterPro" id="IPR036942">
    <property type="entry name" value="Beta-barrel_TonB_sf"/>
</dbReference>
<dbReference type="Gene3D" id="2.170.130.10">
    <property type="entry name" value="TonB-dependent receptor, plug domain"/>
    <property type="match status" value="1"/>
</dbReference>
<keyword evidence="11 12" id="KW-0998">Cell outer membrane</keyword>
<protein>
    <submittedName>
        <fullName evidence="16">Iron complex outermembrane recepter protein</fullName>
    </submittedName>
</protein>
<keyword evidence="10" id="KW-0675">Receptor</keyword>
<dbReference type="InterPro" id="IPR037066">
    <property type="entry name" value="Plug_dom_sf"/>
</dbReference>
<dbReference type="Pfam" id="PF00593">
    <property type="entry name" value="TonB_dep_Rec_b-barrel"/>
    <property type="match status" value="1"/>
</dbReference>
<feature type="domain" description="TonB-dependent receptor plug" evidence="15">
    <location>
        <begin position="82"/>
        <end position="180"/>
    </location>
</feature>
<keyword evidence="3 12" id="KW-0813">Transport</keyword>
<reference evidence="16 17" key="1">
    <citation type="submission" date="2016-10" db="EMBL/GenBank/DDBJ databases">
        <authorList>
            <person name="de Groot N.N."/>
        </authorList>
    </citation>
    <scope>NUCLEOTIDE SEQUENCE [LARGE SCALE GENOMIC DNA]</scope>
    <source>
        <strain evidence="16 17">LMG 18387</strain>
    </source>
</reference>
<dbReference type="FunFam" id="2.170.130.10:FF:000001">
    <property type="entry name" value="Catecholate siderophore TonB-dependent receptor"/>
    <property type="match status" value="1"/>
</dbReference>
<evidence type="ECO:0000256" key="4">
    <source>
        <dbReference type="ARBA" id="ARBA00022452"/>
    </source>
</evidence>
<dbReference type="InterPro" id="IPR039426">
    <property type="entry name" value="TonB-dep_rcpt-like"/>
</dbReference>
<dbReference type="NCBIfam" id="TIGR01783">
    <property type="entry name" value="TonB-siderophor"/>
    <property type="match status" value="1"/>
</dbReference>
<dbReference type="GO" id="GO:0009279">
    <property type="term" value="C:cell outer membrane"/>
    <property type="evidence" value="ECO:0007669"/>
    <property type="project" value="UniProtKB-SubCell"/>
</dbReference>
<keyword evidence="6" id="KW-0732">Signal</keyword>
<dbReference type="Pfam" id="PF07715">
    <property type="entry name" value="Plug"/>
    <property type="match status" value="1"/>
</dbReference>
<dbReference type="PROSITE" id="PS52016">
    <property type="entry name" value="TONB_DEPENDENT_REC_3"/>
    <property type="match status" value="1"/>
</dbReference>
<dbReference type="EMBL" id="FNDG01000004">
    <property type="protein sequence ID" value="SDH38951.1"/>
    <property type="molecule type" value="Genomic_DNA"/>
</dbReference>
<keyword evidence="4 12" id="KW-1134">Transmembrane beta strand</keyword>
<feature type="domain" description="TonB-dependent receptor-like beta-barrel" evidence="14">
    <location>
        <begin position="251"/>
        <end position="696"/>
    </location>
</feature>
<evidence type="ECO:0000256" key="3">
    <source>
        <dbReference type="ARBA" id="ARBA00022448"/>
    </source>
</evidence>
<dbReference type="PANTHER" id="PTHR32552">
    <property type="entry name" value="FERRICHROME IRON RECEPTOR-RELATED"/>
    <property type="match status" value="1"/>
</dbReference>
<dbReference type="GO" id="GO:0015344">
    <property type="term" value="F:siderophore uptake transmembrane transporter activity"/>
    <property type="evidence" value="ECO:0007669"/>
    <property type="project" value="TreeGrafter"/>
</dbReference>
<dbReference type="STRING" id="29435.SAMN05216588_104224"/>
<dbReference type="InterPro" id="IPR010105">
    <property type="entry name" value="TonB_sidphr_rcpt"/>
</dbReference>
<dbReference type="InterPro" id="IPR000531">
    <property type="entry name" value="Beta-barrel_TonB"/>
</dbReference>
<dbReference type="GO" id="GO:0015891">
    <property type="term" value="P:siderophore transport"/>
    <property type="evidence" value="ECO:0007669"/>
    <property type="project" value="InterPro"/>
</dbReference>
<proteinExistence type="inferred from homology"/>
<dbReference type="AlphaFoldDB" id="A0A1G8C0C6"/>
<keyword evidence="5 12" id="KW-0812">Transmembrane</keyword>
<keyword evidence="8 13" id="KW-0798">TonB box</keyword>
<comment type="subcellular location">
    <subcellularLocation>
        <location evidence="1 12">Cell outer membrane</location>
        <topology evidence="1 12">Multi-pass membrane protein</topology>
    </subcellularLocation>
</comment>
<evidence type="ECO:0000256" key="11">
    <source>
        <dbReference type="ARBA" id="ARBA00023237"/>
    </source>
</evidence>
<name>A0A1G8C0C6_9GAMM</name>
<evidence type="ECO:0000256" key="2">
    <source>
        <dbReference type="ARBA" id="ARBA00009810"/>
    </source>
</evidence>
<evidence type="ECO:0000259" key="14">
    <source>
        <dbReference type="Pfam" id="PF00593"/>
    </source>
</evidence>
<dbReference type="InterPro" id="IPR012910">
    <property type="entry name" value="Plug_dom"/>
</dbReference>
<keyword evidence="9 12" id="KW-0472">Membrane</keyword>
<organism evidence="16 17">
    <name type="scientific">Phytopseudomonas flavescens</name>
    <dbReference type="NCBI Taxonomy" id="29435"/>
    <lineage>
        <taxon>Bacteria</taxon>
        <taxon>Pseudomonadati</taxon>
        <taxon>Pseudomonadota</taxon>
        <taxon>Gammaproteobacteria</taxon>
        <taxon>Pseudomonadales</taxon>
        <taxon>Pseudomonadaceae</taxon>
        <taxon>Phytopseudomonas</taxon>
    </lineage>
</organism>
<dbReference type="CDD" id="cd01347">
    <property type="entry name" value="ligand_gated_channel"/>
    <property type="match status" value="1"/>
</dbReference>
<sequence length="729" mass="80044">MKTNHRLAAGNGLLQRSACATGVLALALAQPIWAEDAVVKAAQLELKPVTIDASAEQSTTERSKVSYQATRASVATRTEAPLVEVAQSVNVVTNRVIEDRAPQSLDEAINAVSGVKQGNTLGGTQDAIQKRGFGTNRDNSIMRDGMQSVQARNFTPTTERIEVLKGPASMLYGVQDPGGVINVVSKKPQLQWAHSISGWGTSFGGGGTQIDSTGPLGESGLAYRMIVDDQHYDYWRNFGDIDQTVVAPSVAWYGEDTTLTLAYEHMEYSVPFDRGTQMNPLTGKVLDIPRTRRLDEPFNVTTGRSDALNMRLERRLNDDWKLNVGYGYSRNYYNDYQSRFRTADYTSGLTTRRGDATRDARQFAHTATVSALGDLMWGDVEHELLIGVDYMKNHRKLGDLMRDTQREDFNYNDPVYGQAPLPSTVRAADSDQTDELDTHALFVQDAIHLNERWIVQAGLRYDAFEELTGKGRPFVVGADVKKSKVVPRLGLVYMIQPDWSVYGSYSESFRPNTSIASPIGDLPPEEGQAYEIGSKFQNERVTATVAAFNIVKQNVQTSETCGDTTCTRVSGKVRSRGLEVDVTGELNEFWSLTGSYAFTDTEVLEDPILEGQPLDGVSKHTAALYLTRNFGRVGVGELRAGAGGRYMSRWGANDGAAGAANTEYYLPSAKVADAFVAYKMTLDNRDLTLQLNLKNLFDEHYYVSASGLGSPAVVIGEPRQLVGKATLAF</sequence>
<evidence type="ECO:0000313" key="17">
    <source>
        <dbReference type="Proteomes" id="UP000198606"/>
    </source>
</evidence>
<evidence type="ECO:0000256" key="13">
    <source>
        <dbReference type="RuleBase" id="RU003357"/>
    </source>
</evidence>
<comment type="similarity">
    <text evidence="2 12 13">Belongs to the TonB-dependent receptor family.</text>
</comment>
<evidence type="ECO:0000256" key="12">
    <source>
        <dbReference type="PROSITE-ProRule" id="PRU01360"/>
    </source>
</evidence>
<dbReference type="GO" id="GO:0038023">
    <property type="term" value="F:signaling receptor activity"/>
    <property type="evidence" value="ECO:0007669"/>
    <property type="project" value="InterPro"/>
</dbReference>
<accession>A0A1G8C0C6</accession>
<keyword evidence="7" id="KW-0406">Ion transport</keyword>
<evidence type="ECO:0000256" key="7">
    <source>
        <dbReference type="ARBA" id="ARBA00023065"/>
    </source>
</evidence>
<gene>
    <name evidence="16" type="ORF">SAMN05216588_104224</name>
</gene>
<evidence type="ECO:0000259" key="15">
    <source>
        <dbReference type="Pfam" id="PF07715"/>
    </source>
</evidence>
<evidence type="ECO:0000313" key="16">
    <source>
        <dbReference type="EMBL" id="SDH38951.1"/>
    </source>
</evidence>
<evidence type="ECO:0000256" key="6">
    <source>
        <dbReference type="ARBA" id="ARBA00022729"/>
    </source>
</evidence>
<dbReference type="SUPFAM" id="SSF56935">
    <property type="entry name" value="Porins"/>
    <property type="match status" value="1"/>
</dbReference>